<protein>
    <recommendedName>
        <fullName evidence="1">SipL SPOCS domain-containing protein</fullName>
    </recommendedName>
</protein>
<dbReference type="Pfam" id="PF12673">
    <property type="entry name" value="SipL"/>
    <property type="match status" value="2"/>
</dbReference>
<proteinExistence type="predicted"/>
<name>A0A2N0UJP6_9FIRM</name>
<dbReference type="AlphaFoldDB" id="A0A2N0UJP6"/>
<sequence length="507" mass="56507">MEFNQENRLFCTPSVVLDTVAEQLADVDLTLPDYCPDIEKILKCTLTPKIQSRTLSGGQLQIDGFCTVNVMYVESINKSVRCCEQSVNFSQSFSVKDASDNPVIITKTKSEYINCRALSPRRLVMHGAFSLYAKVFSKTQTSIFTSPDNIEILKKTVSCADLKSFCQEQFSVCEEISVGEKPRIESVLHSDISVGVTDAKAVTGKLMLNGELNLKLLYLTNVESGETGKLDYLLPFNKIIDCDGIDENTINCVSCDVMSYDIRLKNDMLSEKPSVILDVKLCVTEEGYITREEEVVCDAYSTDFSSLPEFEQLKITGEVIPLNEAHMEKLSVKVDDGKISKILDIFTDQITAEASHDDRGTVVKGKINICILALNEEDAPVFIERSADYEHIIPNNECNCAKISGARAASISYRLAEDDVIEIRCELKICGAAISENRINVVKNVNVFEDKPIPPENFALTLYFANKGEKLWDIAKSHNTRLGLLLSENPEENQVLEAPKMLLIPRI</sequence>
<dbReference type="RefSeq" id="WP_101029529.1">
    <property type="nucleotide sequence ID" value="NZ_CABMMZ010000072.1"/>
</dbReference>
<reference evidence="2" key="1">
    <citation type="journal article" date="2018" name="Environ. Microbiol.">
        <title>Sporulation capability and amylosome conservation among diverse human colonic and rumen isolates of the keystone starch-degrader Ruminococcus bromii.</title>
        <authorList>
            <person name="Mukhopadhya I."/>
            <person name="Morais S."/>
            <person name="Laverde-Gomez J."/>
            <person name="Sheridan P.O."/>
            <person name="Walker A.W."/>
            <person name="Kelly W."/>
            <person name="Klieve A.V."/>
            <person name="Ouwerkerk D."/>
            <person name="Duncan S.H."/>
            <person name="Louis P."/>
            <person name="Koropatkin N."/>
            <person name="Cockburn D."/>
            <person name="Kibler R."/>
            <person name="Cooper P.J."/>
            <person name="Sandoval C."/>
            <person name="Crost E."/>
            <person name="Juge N."/>
            <person name="Bayer E.A."/>
            <person name="Flint H.J."/>
        </authorList>
    </citation>
    <scope>NUCLEOTIDE SEQUENCE [LARGE SCALE GENOMIC DNA]</scope>
    <source>
        <strain evidence="2">ATCC 27255</strain>
    </source>
</reference>
<evidence type="ECO:0000313" key="2">
    <source>
        <dbReference type="EMBL" id="PKD27206.1"/>
    </source>
</evidence>
<dbReference type="Proteomes" id="UP000233425">
    <property type="component" value="Unassembled WGS sequence"/>
</dbReference>
<accession>A0A2N0UJP6</accession>
<feature type="domain" description="SipL SPOCS" evidence="1">
    <location>
        <begin position="37"/>
        <end position="116"/>
    </location>
</feature>
<comment type="caution">
    <text evidence="2">The sequence shown here is derived from an EMBL/GenBank/DDBJ whole genome shotgun (WGS) entry which is preliminary data.</text>
</comment>
<keyword evidence="3" id="KW-1185">Reference proteome</keyword>
<evidence type="ECO:0000259" key="1">
    <source>
        <dbReference type="Pfam" id="PF12673"/>
    </source>
</evidence>
<organism evidence="2 3">
    <name type="scientific">Ruminococcus bromii</name>
    <dbReference type="NCBI Taxonomy" id="40518"/>
    <lineage>
        <taxon>Bacteria</taxon>
        <taxon>Bacillati</taxon>
        <taxon>Bacillota</taxon>
        <taxon>Clostridia</taxon>
        <taxon>Eubacteriales</taxon>
        <taxon>Oscillospiraceae</taxon>
        <taxon>Ruminococcus</taxon>
    </lineage>
</organism>
<dbReference type="EMBL" id="NNSR01000072">
    <property type="protein sequence ID" value="PKD27206.1"/>
    <property type="molecule type" value="Genomic_DNA"/>
</dbReference>
<dbReference type="InterPro" id="IPR024300">
    <property type="entry name" value="SipL_SPOCS_dom"/>
</dbReference>
<evidence type="ECO:0000313" key="3">
    <source>
        <dbReference type="Proteomes" id="UP000233425"/>
    </source>
</evidence>
<feature type="domain" description="SipL SPOCS" evidence="1">
    <location>
        <begin position="184"/>
        <end position="263"/>
    </location>
</feature>
<gene>
    <name evidence="2" type="ORF">RBATCC27255_01595</name>
</gene>